<name>A0ABS4TDD8_9PSEU</name>
<dbReference type="PANTHER" id="PTHR33371">
    <property type="entry name" value="INTERMEMBRANE PHOSPHOLIPID TRANSPORT SYSTEM BINDING PROTEIN MLAD-RELATED"/>
    <property type="match status" value="1"/>
</dbReference>
<protein>
    <submittedName>
        <fullName evidence="5">Virulence factor Mce-like protein</fullName>
    </submittedName>
</protein>
<comment type="caution">
    <text evidence="5">The sequence shown here is derived from an EMBL/GenBank/DDBJ whole genome shotgun (WGS) entry which is preliminary data.</text>
</comment>
<evidence type="ECO:0000313" key="5">
    <source>
        <dbReference type="EMBL" id="MBP2322438.1"/>
    </source>
</evidence>
<reference evidence="5 6" key="1">
    <citation type="submission" date="2021-03" db="EMBL/GenBank/DDBJ databases">
        <title>Sequencing the genomes of 1000 actinobacteria strains.</title>
        <authorList>
            <person name="Klenk H.-P."/>
        </authorList>
    </citation>
    <scope>NUCLEOTIDE SEQUENCE [LARGE SCALE GENOMIC DNA]</scope>
    <source>
        <strain evidence="5 6">DSM 46670</strain>
    </source>
</reference>
<dbReference type="Proteomes" id="UP001519332">
    <property type="component" value="Unassembled WGS sequence"/>
</dbReference>
<evidence type="ECO:0000256" key="1">
    <source>
        <dbReference type="SAM" id="MobiDB-lite"/>
    </source>
</evidence>
<evidence type="ECO:0000313" key="6">
    <source>
        <dbReference type="Proteomes" id="UP001519332"/>
    </source>
</evidence>
<dbReference type="RefSeq" id="WP_209637899.1">
    <property type="nucleotide sequence ID" value="NZ_JAGINW010000001.1"/>
</dbReference>
<dbReference type="EMBL" id="JAGINW010000001">
    <property type="protein sequence ID" value="MBP2322438.1"/>
    <property type="molecule type" value="Genomic_DNA"/>
</dbReference>
<feature type="domain" description="Mammalian cell entry C-terminal" evidence="4">
    <location>
        <begin position="121"/>
        <end position="342"/>
    </location>
</feature>
<organism evidence="5 6">
    <name type="scientific">Kibdelosporangium banguiense</name>
    <dbReference type="NCBI Taxonomy" id="1365924"/>
    <lineage>
        <taxon>Bacteria</taxon>
        <taxon>Bacillati</taxon>
        <taxon>Actinomycetota</taxon>
        <taxon>Actinomycetes</taxon>
        <taxon>Pseudonocardiales</taxon>
        <taxon>Pseudonocardiaceae</taxon>
        <taxon>Kibdelosporangium</taxon>
    </lineage>
</organism>
<dbReference type="Pfam" id="PF11887">
    <property type="entry name" value="Mce4_CUP1"/>
    <property type="match status" value="1"/>
</dbReference>
<keyword evidence="2" id="KW-1133">Transmembrane helix</keyword>
<dbReference type="InterPro" id="IPR052336">
    <property type="entry name" value="MlaD_Phospholipid_Transporter"/>
</dbReference>
<keyword evidence="2" id="KW-0472">Membrane</keyword>
<feature type="compositionally biased region" description="Basic and acidic residues" evidence="1">
    <location>
        <begin position="330"/>
        <end position="346"/>
    </location>
</feature>
<feature type="domain" description="Mce/MlaD" evidence="3">
    <location>
        <begin position="41"/>
        <end position="114"/>
    </location>
</feature>
<feature type="compositionally biased region" description="Pro residues" evidence="1">
    <location>
        <begin position="352"/>
        <end position="361"/>
    </location>
</feature>
<keyword evidence="6" id="KW-1185">Reference proteome</keyword>
<dbReference type="PANTHER" id="PTHR33371:SF19">
    <property type="entry name" value="MCE-FAMILY PROTEIN MCE4A"/>
    <property type="match status" value="1"/>
</dbReference>
<dbReference type="NCBIfam" id="TIGR00996">
    <property type="entry name" value="Mtu_fam_mce"/>
    <property type="match status" value="1"/>
</dbReference>
<evidence type="ECO:0000259" key="3">
    <source>
        <dbReference type="Pfam" id="PF02470"/>
    </source>
</evidence>
<evidence type="ECO:0000256" key="2">
    <source>
        <dbReference type="SAM" id="Phobius"/>
    </source>
</evidence>
<dbReference type="Pfam" id="PF02470">
    <property type="entry name" value="MlaD"/>
    <property type="match status" value="1"/>
</dbReference>
<sequence length="449" mass="48325">MTGVSVLRRRLLGVAFIAMLVGFVVLSIAFFNKSFSSFVNVKLTGDKVGNQLQQRSDVKVRGLIVGSVEKITPTAHGAELTLALDPDKVNVIPSNVSARFLPKTLFGERYVALQIPDQPSASTIRSGDTIDQDRSAPAVEVEKALNDLLPVLQAVQPQKLSSTLTAISTALEGRGKPLGETLSDLGEYVGELSPHIPQLQHDLQALVKFSDTYSEATPQLVQALTDLTVTSKTVAEQRDNLSTLYGSLTTASTDLKTFLAVNKNNLIQFADTSRPTLELLAKYAPEYPCFLKQMAETIPKLDVAFGKGTNEPGLHVTLEVTVNRGAYKPGQDEPRYQDKRGPRCYDFKQFPNPFPQHPPDGPLKDGSKPPPAARSAQDGVLPPSMIGQVIGGTSPSGAPTDFGLPNSHAEQEFVAAIMAGQLGISPDDVPRWTTLLAAPVYRGAEVTTK</sequence>
<dbReference type="InterPro" id="IPR024516">
    <property type="entry name" value="Mce_C"/>
</dbReference>
<proteinExistence type="predicted"/>
<dbReference type="InterPro" id="IPR005693">
    <property type="entry name" value="Mce"/>
</dbReference>
<gene>
    <name evidence="5" type="ORF">JOF56_002823</name>
</gene>
<feature type="region of interest" description="Disordered" evidence="1">
    <location>
        <begin position="325"/>
        <end position="382"/>
    </location>
</feature>
<dbReference type="InterPro" id="IPR003399">
    <property type="entry name" value="Mce/MlaD"/>
</dbReference>
<evidence type="ECO:0000259" key="4">
    <source>
        <dbReference type="Pfam" id="PF11887"/>
    </source>
</evidence>
<keyword evidence="2" id="KW-0812">Transmembrane</keyword>
<feature type="transmembrane region" description="Helical" evidence="2">
    <location>
        <begin position="12"/>
        <end position="31"/>
    </location>
</feature>
<accession>A0ABS4TDD8</accession>